<protein>
    <submittedName>
        <fullName evidence="3">Thrombospondin type-1 domain-containing protein 4</fullName>
    </submittedName>
</protein>
<comment type="caution">
    <text evidence="3">The sequence shown here is derived from an EMBL/GenBank/DDBJ whole genome shotgun (WGS) entry which is preliminary data.</text>
</comment>
<reference evidence="3 4" key="1">
    <citation type="journal article" date="2016" name="Genome Biol. Evol.">
        <title>Gene Family Evolution Reflects Adaptation to Soil Environmental Stressors in the Genome of the Collembolan Orchesella cincta.</title>
        <authorList>
            <person name="Faddeeva-Vakhrusheva A."/>
            <person name="Derks M.F."/>
            <person name="Anvar S.Y."/>
            <person name="Agamennone V."/>
            <person name="Suring W."/>
            <person name="Smit S."/>
            <person name="van Straalen N.M."/>
            <person name="Roelofs D."/>
        </authorList>
    </citation>
    <scope>NUCLEOTIDE SEQUENCE [LARGE SCALE GENOMIC DNA]</scope>
    <source>
        <tissue evidence="3">Mixed pool</tissue>
    </source>
</reference>
<feature type="non-terminal residue" evidence="3">
    <location>
        <position position="1"/>
    </location>
</feature>
<feature type="region of interest" description="Disordered" evidence="1">
    <location>
        <begin position="51"/>
        <end position="113"/>
    </location>
</feature>
<keyword evidence="4" id="KW-1185">Reference proteome</keyword>
<dbReference type="AlphaFoldDB" id="A0A1D2MB74"/>
<evidence type="ECO:0000256" key="1">
    <source>
        <dbReference type="SAM" id="MobiDB-lite"/>
    </source>
</evidence>
<dbReference type="Proteomes" id="UP000094527">
    <property type="component" value="Unassembled WGS sequence"/>
</dbReference>
<keyword evidence="2" id="KW-0812">Transmembrane</keyword>
<proteinExistence type="predicted"/>
<organism evidence="3 4">
    <name type="scientific">Orchesella cincta</name>
    <name type="common">Springtail</name>
    <name type="synonym">Podura cincta</name>
    <dbReference type="NCBI Taxonomy" id="48709"/>
    <lineage>
        <taxon>Eukaryota</taxon>
        <taxon>Metazoa</taxon>
        <taxon>Ecdysozoa</taxon>
        <taxon>Arthropoda</taxon>
        <taxon>Hexapoda</taxon>
        <taxon>Collembola</taxon>
        <taxon>Entomobryomorpha</taxon>
        <taxon>Entomobryoidea</taxon>
        <taxon>Orchesellidae</taxon>
        <taxon>Orchesellinae</taxon>
        <taxon>Orchesella</taxon>
    </lineage>
</organism>
<evidence type="ECO:0000313" key="4">
    <source>
        <dbReference type="Proteomes" id="UP000094527"/>
    </source>
</evidence>
<feature type="transmembrane region" description="Helical" evidence="2">
    <location>
        <begin position="202"/>
        <end position="222"/>
    </location>
</feature>
<evidence type="ECO:0000313" key="3">
    <source>
        <dbReference type="EMBL" id="ODM90161.1"/>
    </source>
</evidence>
<accession>A0A1D2MB74</accession>
<feature type="compositionally biased region" description="Low complexity" evidence="1">
    <location>
        <begin position="63"/>
        <end position="73"/>
    </location>
</feature>
<sequence>STRDFYNKMMLKLLKKAPADCIRSIEQYLEGDATAKEAWFASSPTIGDDDVDVKIGKVGGGRTPITTTPTSPRRSLRRRPTASTTSAQVEASGNQAPATPSAAKKKSKPVKMEVGTRTGLRSARAEDFQMVSQTAVGTGFERAICHSKHEKRWSKIGASLHHPRKPQLIVRQERKRWTRFKSHGSDRVLAGDGLFVNIFRTLFILGLISIITLLGVGLYYMVVTWEMLEELEERVSGLDLD</sequence>
<dbReference type="EMBL" id="LJIJ01002136">
    <property type="protein sequence ID" value="ODM90161.1"/>
    <property type="molecule type" value="Genomic_DNA"/>
</dbReference>
<name>A0A1D2MB74_ORCCI</name>
<keyword evidence="2" id="KW-0472">Membrane</keyword>
<keyword evidence="2" id="KW-1133">Transmembrane helix</keyword>
<gene>
    <name evidence="3" type="ORF">Ocin01_16521</name>
</gene>
<evidence type="ECO:0000256" key="2">
    <source>
        <dbReference type="SAM" id="Phobius"/>
    </source>
</evidence>